<dbReference type="PANTHER" id="PTHR21666">
    <property type="entry name" value="PEPTIDASE-RELATED"/>
    <property type="match status" value="1"/>
</dbReference>
<feature type="domain" description="M23ase beta-sheet core" evidence="1">
    <location>
        <begin position="1"/>
        <end position="82"/>
    </location>
</feature>
<evidence type="ECO:0000313" key="3">
    <source>
        <dbReference type="Proteomes" id="UP000092093"/>
    </source>
</evidence>
<dbReference type="EMBL" id="LJOW01000264">
    <property type="protein sequence ID" value="OBQ37409.1"/>
    <property type="molecule type" value="Genomic_DNA"/>
</dbReference>
<dbReference type="InterPro" id="IPR011055">
    <property type="entry name" value="Dup_hybrid_motif"/>
</dbReference>
<organism evidence="2 3">
    <name type="scientific">Aphanizomenon flos-aquae WA102</name>
    <dbReference type="NCBI Taxonomy" id="1710896"/>
    <lineage>
        <taxon>Bacteria</taxon>
        <taxon>Bacillati</taxon>
        <taxon>Cyanobacteriota</taxon>
        <taxon>Cyanophyceae</taxon>
        <taxon>Nostocales</taxon>
        <taxon>Aphanizomenonaceae</taxon>
        <taxon>Aphanizomenon</taxon>
    </lineage>
</organism>
<dbReference type="Gene3D" id="2.70.70.10">
    <property type="entry name" value="Glucose Permease (Domain IIA)"/>
    <property type="match status" value="1"/>
</dbReference>
<proteinExistence type="predicted"/>
<dbReference type="CDD" id="cd12797">
    <property type="entry name" value="M23_peptidase"/>
    <property type="match status" value="1"/>
</dbReference>
<dbReference type="Proteomes" id="UP000092093">
    <property type="component" value="Unassembled WGS sequence"/>
</dbReference>
<protein>
    <recommendedName>
        <fullName evidence="1">M23ase beta-sheet core domain-containing protein</fullName>
    </recommendedName>
</protein>
<comment type="caution">
    <text evidence="2">The sequence shown here is derived from an EMBL/GenBank/DDBJ whole genome shotgun (WGS) entry which is preliminary data.</text>
</comment>
<dbReference type="PANTHER" id="PTHR21666:SF270">
    <property type="entry name" value="MUREIN HYDROLASE ACTIVATOR ENVC"/>
    <property type="match status" value="1"/>
</dbReference>
<sequence>VAPGNATVIYTKFIGGYGNQVAIALKLPNTGETVFMTFSHGRNGSFKVRAGQQVTKGQTLMLVGSTGLSNGPHLHWETYRGGLGQTLIKPSDIGYRLPRPPKAPFGV</sequence>
<gene>
    <name evidence="2" type="ORF">AN484_24970</name>
</gene>
<accession>A0A1B7WJT2</accession>
<dbReference type="Pfam" id="PF01551">
    <property type="entry name" value="Peptidase_M23"/>
    <property type="match status" value="1"/>
</dbReference>
<dbReference type="SUPFAM" id="SSF51261">
    <property type="entry name" value="Duplicated hybrid motif"/>
    <property type="match status" value="1"/>
</dbReference>
<dbReference type="GO" id="GO:0004222">
    <property type="term" value="F:metalloendopeptidase activity"/>
    <property type="evidence" value="ECO:0007669"/>
    <property type="project" value="TreeGrafter"/>
</dbReference>
<name>A0A1B7WJT2_APHFL</name>
<evidence type="ECO:0000313" key="2">
    <source>
        <dbReference type="EMBL" id="OBQ37409.1"/>
    </source>
</evidence>
<dbReference type="InterPro" id="IPR016047">
    <property type="entry name" value="M23ase_b-sheet_dom"/>
</dbReference>
<feature type="non-terminal residue" evidence="2">
    <location>
        <position position="1"/>
    </location>
</feature>
<dbReference type="InterPro" id="IPR050570">
    <property type="entry name" value="Cell_wall_metabolism_enzyme"/>
</dbReference>
<dbReference type="AlphaFoldDB" id="A0A1B7WJT2"/>
<reference evidence="2 3" key="1">
    <citation type="submission" date="2015-09" db="EMBL/GenBank/DDBJ databases">
        <title>Aphanizomenon flos-aquae WA102.</title>
        <authorList>
            <person name="Driscoll C."/>
        </authorList>
    </citation>
    <scope>NUCLEOTIDE SEQUENCE [LARGE SCALE GENOMIC DNA]</scope>
    <source>
        <strain evidence="2">WA102</strain>
    </source>
</reference>
<evidence type="ECO:0000259" key="1">
    <source>
        <dbReference type="Pfam" id="PF01551"/>
    </source>
</evidence>